<name>A0ABV0XEF5_9TELE</name>
<dbReference type="EMBL" id="JAHRIP010000870">
    <property type="protein sequence ID" value="MEQ2279838.1"/>
    <property type="molecule type" value="Genomic_DNA"/>
</dbReference>
<proteinExistence type="predicted"/>
<protein>
    <submittedName>
        <fullName evidence="1">Uncharacterized protein</fullName>
    </submittedName>
</protein>
<sequence>MRLRCCPVRQAGNGTETSSPLGFTLLVTSELQRLLSCMCQNVRPQWMAPTTTSKHAPYELDGVLTHLLPHLDRSITELLNSLRCNLGMSDGPKHDVTEIFYWI</sequence>
<reference evidence="1 2" key="1">
    <citation type="submission" date="2021-06" db="EMBL/GenBank/DDBJ databases">
        <authorList>
            <person name="Palmer J.M."/>
        </authorList>
    </citation>
    <scope>NUCLEOTIDE SEQUENCE [LARGE SCALE GENOMIC DNA]</scope>
    <source>
        <strain evidence="1 2">AS_MEX2019</strain>
        <tissue evidence="1">Muscle</tissue>
    </source>
</reference>
<keyword evidence="2" id="KW-1185">Reference proteome</keyword>
<organism evidence="1 2">
    <name type="scientific">Ameca splendens</name>
    <dbReference type="NCBI Taxonomy" id="208324"/>
    <lineage>
        <taxon>Eukaryota</taxon>
        <taxon>Metazoa</taxon>
        <taxon>Chordata</taxon>
        <taxon>Craniata</taxon>
        <taxon>Vertebrata</taxon>
        <taxon>Euteleostomi</taxon>
        <taxon>Actinopterygii</taxon>
        <taxon>Neopterygii</taxon>
        <taxon>Teleostei</taxon>
        <taxon>Neoteleostei</taxon>
        <taxon>Acanthomorphata</taxon>
        <taxon>Ovalentaria</taxon>
        <taxon>Atherinomorphae</taxon>
        <taxon>Cyprinodontiformes</taxon>
        <taxon>Goodeidae</taxon>
        <taxon>Ameca</taxon>
    </lineage>
</organism>
<comment type="caution">
    <text evidence="1">The sequence shown here is derived from an EMBL/GenBank/DDBJ whole genome shotgun (WGS) entry which is preliminary data.</text>
</comment>
<gene>
    <name evidence="1" type="ORF">AMECASPLE_013349</name>
</gene>
<accession>A0ABV0XEF5</accession>
<dbReference type="Proteomes" id="UP001469553">
    <property type="component" value="Unassembled WGS sequence"/>
</dbReference>
<evidence type="ECO:0000313" key="2">
    <source>
        <dbReference type="Proteomes" id="UP001469553"/>
    </source>
</evidence>
<evidence type="ECO:0000313" key="1">
    <source>
        <dbReference type="EMBL" id="MEQ2279838.1"/>
    </source>
</evidence>